<dbReference type="Proteomes" id="UP000708208">
    <property type="component" value="Unassembled WGS sequence"/>
</dbReference>
<dbReference type="EMBL" id="CAJVCH010571827">
    <property type="protein sequence ID" value="CAG7838629.1"/>
    <property type="molecule type" value="Genomic_DNA"/>
</dbReference>
<name>A0A8J2LTA1_9HEXA</name>
<proteinExistence type="predicted"/>
<reference evidence="1" key="1">
    <citation type="submission" date="2021-06" db="EMBL/GenBank/DDBJ databases">
        <authorList>
            <person name="Hodson N. C."/>
            <person name="Mongue J. A."/>
            <person name="Jaron S. K."/>
        </authorList>
    </citation>
    <scope>NUCLEOTIDE SEQUENCE</scope>
</reference>
<evidence type="ECO:0000313" key="2">
    <source>
        <dbReference type="Proteomes" id="UP000708208"/>
    </source>
</evidence>
<comment type="caution">
    <text evidence="1">The sequence shown here is derived from an EMBL/GenBank/DDBJ whole genome shotgun (WGS) entry which is preliminary data.</text>
</comment>
<protein>
    <submittedName>
        <fullName evidence="1">Uncharacterized protein</fullName>
    </submittedName>
</protein>
<accession>A0A8J2LTA1</accession>
<dbReference type="AlphaFoldDB" id="A0A8J2LTA1"/>
<organism evidence="1 2">
    <name type="scientific">Allacma fusca</name>
    <dbReference type="NCBI Taxonomy" id="39272"/>
    <lineage>
        <taxon>Eukaryota</taxon>
        <taxon>Metazoa</taxon>
        <taxon>Ecdysozoa</taxon>
        <taxon>Arthropoda</taxon>
        <taxon>Hexapoda</taxon>
        <taxon>Collembola</taxon>
        <taxon>Symphypleona</taxon>
        <taxon>Sminthuridae</taxon>
        <taxon>Allacma</taxon>
    </lineage>
</organism>
<sequence>MEHRMKSGIFDWIYGNGGFLPWDRINRAGDDCPEDQISWGFVIFALEIQNPGNKCGKILVYVGVRMQMVYGISFRVLFSG</sequence>
<gene>
    <name evidence="1" type="ORF">AFUS01_LOCUS47576</name>
</gene>
<keyword evidence="2" id="KW-1185">Reference proteome</keyword>
<evidence type="ECO:0000313" key="1">
    <source>
        <dbReference type="EMBL" id="CAG7838629.1"/>
    </source>
</evidence>